<accession>A0A1F6DCN4</accession>
<dbReference type="SMART" id="SM00244">
    <property type="entry name" value="PHB"/>
    <property type="match status" value="1"/>
</dbReference>
<dbReference type="PANTHER" id="PTHR10264">
    <property type="entry name" value="BAND 7 PROTEIN-RELATED"/>
    <property type="match status" value="1"/>
</dbReference>
<protein>
    <recommendedName>
        <fullName evidence="3">Band 7 domain-containing protein</fullName>
    </recommendedName>
</protein>
<feature type="domain" description="Band 7" evidence="3">
    <location>
        <begin position="17"/>
        <end position="174"/>
    </location>
</feature>
<keyword evidence="2" id="KW-0472">Membrane</keyword>
<evidence type="ECO:0000259" key="3">
    <source>
        <dbReference type="SMART" id="SM00244"/>
    </source>
</evidence>
<reference evidence="4 5" key="1">
    <citation type="journal article" date="2016" name="Nat. Commun.">
        <title>Thousands of microbial genomes shed light on interconnected biogeochemical processes in an aquifer system.</title>
        <authorList>
            <person name="Anantharaman K."/>
            <person name="Brown C.T."/>
            <person name="Hug L.A."/>
            <person name="Sharon I."/>
            <person name="Castelle C.J."/>
            <person name="Probst A.J."/>
            <person name="Thomas B.C."/>
            <person name="Singh A."/>
            <person name="Wilkins M.J."/>
            <person name="Karaoz U."/>
            <person name="Brodie E.L."/>
            <person name="Williams K.H."/>
            <person name="Hubbard S.S."/>
            <person name="Banfield J.F."/>
        </authorList>
    </citation>
    <scope>NUCLEOTIDE SEQUENCE [LARGE SCALE GENOMIC DNA]</scope>
</reference>
<keyword evidence="2" id="KW-0812">Transmembrane</keyword>
<evidence type="ECO:0000313" key="5">
    <source>
        <dbReference type="Proteomes" id="UP000178794"/>
    </source>
</evidence>
<dbReference type="PRINTS" id="PR00721">
    <property type="entry name" value="STOMATIN"/>
</dbReference>
<dbReference type="FunFam" id="3.30.479.30:FF:000004">
    <property type="entry name" value="Putative membrane protease family, stomatin"/>
    <property type="match status" value="1"/>
</dbReference>
<dbReference type="EMBL" id="MFLF01000020">
    <property type="protein sequence ID" value="OGG59176.1"/>
    <property type="molecule type" value="Genomic_DNA"/>
</dbReference>
<dbReference type="Gene3D" id="3.30.479.30">
    <property type="entry name" value="Band 7 domain"/>
    <property type="match status" value="1"/>
</dbReference>
<name>A0A1F6DCN4_9BACT</name>
<dbReference type="Pfam" id="PF01145">
    <property type="entry name" value="Band_7"/>
    <property type="match status" value="1"/>
</dbReference>
<dbReference type="InterPro" id="IPR036013">
    <property type="entry name" value="Band_7/SPFH_dom_sf"/>
</dbReference>
<evidence type="ECO:0000256" key="2">
    <source>
        <dbReference type="SAM" id="Phobius"/>
    </source>
</evidence>
<dbReference type="CDD" id="cd08826">
    <property type="entry name" value="SPFH_eoslipins_u1"/>
    <property type="match status" value="1"/>
</dbReference>
<evidence type="ECO:0000256" key="1">
    <source>
        <dbReference type="ARBA" id="ARBA00008164"/>
    </source>
</evidence>
<comment type="caution">
    <text evidence="4">The sequence shown here is derived from an EMBL/GenBank/DDBJ whole genome shotgun (WGS) entry which is preliminary data.</text>
</comment>
<comment type="similarity">
    <text evidence="1">Belongs to the band 7/mec-2 family.</text>
</comment>
<dbReference type="PANTHER" id="PTHR10264:SF19">
    <property type="entry name" value="AT06885P-RELATED"/>
    <property type="match status" value="1"/>
</dbReference>
<evidence type="ECO:0000313" key="4">
    <source>
        <dbReference type="EMBL" id="OGG59176.1"/>
    </source>
</evidence>
<dbReference type="STRING" id="1798492.A3C89_02110"/>
<gene>
    <name evidence="4" type="ORF">A3C89_02110</name>
</gene>
<dbReference type="SUPFAM" id="SSF117892">
    <property type="entry name" value="Band 7/SPFH domain"/>
    <property type="match status" value="1"/>
</dbReference>
<feature type="transmembrane region" description="Helical" evidence="2">
    <location>
        <begin position="6"/>
        <end position="22"/>
    </location>
</feature>
<dbReference type="AlphaFoldDB" id="A0A1F6DCN4"/>
<dbReference type="InterPro" id="IPR043202">
    <property type="entry name" value="Band-7_stomatin-like"/>
</dbReference>
<dbReference type="InterPro" id="IPR001107">
    <property type="entry name" value="Band_7"/>
</dbReference>
<dbReference type="Gene3D" id="6.10.250.2090">
    <property type="match status" value="1"/>
</dbReference>
<dbReference type="InterPro" id="IPR001972">
    <property type="entry name" value="Stomatin_HflK_fam"/>
</dbReference>
<keyword evidence="2" id="KW-1133">Transmembrane helix</keyword>
<dbReference type="GO" id="GO:0098552">
    <property type="term" value="C:side of membrane"/>
    <property type="evidence" value="ECO:0007669"/>
    <property type="project" value="UniProtKB-ARBA"/>
</dbReference>
<dbReference type="GO" id="GO:0005886">
    <property type="term" value="C:plasma membrane"/>
    <property type="evidence" value="ECO:0007669"/>
    <property type="project" value="InterPro"/>
</dbReference>
<proteinExistence type="inferred from homology"/>
<organism evidence="4 5">
    <name type="scientific">Candidatus Kaiserbacteria bacterium RIFCSPHIGHO2_02_FULL_50_50</name>
    <dbReference type="NCBI Taxonomy" id="1798492"/>
    <lineage>
        <taxon>Bacteria</taxon>
        <taxon>Candidatus Kaiseribacteriota</taxon>
    </lineage>
</organism>
<sequence>MEFLSFIIPVAIVLLFIGLRVVDQYERGVILTLGKYSGMREPGLTWIFPGIQQMTKVDLRIRTADIPQQEAITKDNVSVAINAVVYFKVSKADDAVLKIQNYTEAVAQYAQTALRDVIGGTDLDTLLAERARVSNDIEAIIDSATDAWGVDVTDVRIQDIQLDQNMRRVMASQAEAERDRRATIIRAEGEEIAAEKLSLAARKLASTPGGIQLRTLQTIETAAAEPNKTIVFAVPTEIFKETQALSAGLV</sequence>
<dbReference type="Proteomes" id="UP000178794">
    <property type="component" value="Unassembled WGS sequence"/>
</dbReference>